<keyword evidence="5" id="KW-1185">Reference proteome</keyword>
<evidence type="ECO:0000313" key="5">
    <source>
        <dbReference type="Proteomes" id="UP000606490"/>
    </source>
</evidence>
<dbReference type="RefSeq" id="WP_202827190.1">
    <property type="nucleotide sequence ID" value="NZ_JAEUXJ010000008.1"/>
</dbReference>
<keyword evidence="2" id="KW-0503">Monooxygenase</keyword>
<comment type="caution">
    <text evidence="4">The sequence shown here is derived from an EMBL/GenBank/DDBJ whole genome shotgun (WGS) entry which is preliminary data.</text>
</comment>
<feature type="domain" description="Luciferase-like" evidence="3">
    <location>
        <begin position="1"/>
        <end position="323"/>
    </location>
</feature>
<dbReference type="PANTHER" id="PTHR30137:SF8">
    <property type="entry name" value="BLR5498 PROTEIN"/>
    <property type="match status" value="1"/>
</dbReference>
<evidence type="ECO:0000256" key="2">
    <source>
        <dbReference type="ARBA" id="ARBA00023033"/>
    </source>
</evidence>
<organism evidence="4 5">
    <name type="scientific">Belnapia mucosa</name>
    <dbReference type="NCBI Taxonomy" id="2804532"/>
    <lineage>
        <taxon>Bacteria</taxon>
        <taxon>Pseudomonadati</taxon>
        <taxon>Pseudomonadota</taxon>
        <taxon>Alphaproteobacteria</taxon>
        <taxon>Acetobacterales</taxon>
        <taxon>Roseomonadaceae</taxon>
        <taxon>Belnapia</taxon>
    </lineage>
</organism>
<dbReference type="InterPro" id="IPR036661">
    <property type="entry name" value="Luciferase-like_sf"/>
</dbReference>
<dbReference type="InterPro" id="IPR011251">
    <property type="entry name" value="Luciferase-like_dom"/>
</dbReference>
<reference evidence="4 5" key="1">
    <citation type="submission" date="2021-01" db="EMBL/GenBank/DDBJ databases">
        <title>Belnapia mucosa sp. nov. and Belnapia arida sp. nov., isolated from the Tabernas Desert (Almeria, Spain).</title>
        <authorList>
            <person name="Molina-Menor E."/>
            <person name="Vidal-Verdu A."/>
            <person name="Calonge A."/>
            <person name="Satari L."/>
            <person name="Pereto Magraner J."/>
            <person name="Porcar Miralles M."/>
        </authorList>
    </citation>
    <scope>NUCLEOTIDE SEQUENCE [LARGE SCALE GENOMIC DNA]</scope>
    <source>
        <strain evidence="4 5">T6</strain>
    </source>
</reference>
<dbReference type="SUPFAM" id="SSF51679">
    <property type="entry name" value="Bacterial luciferase-like"/>
    <property type="match status" value="1"/>
</dbReference>
<evidence type="ECO:0000259" key="3">
    <source>
        <dbReference type="Pfam" id="PF00296"/>
    </source>
</evidence>
<protein>
    <submittedName>
        <fullName evidence="4">LLM class flavin-dependent oxidoreductase</fullName>
    </submittedName>
</protein>
<evidence type="ECO:0000256" key="1">
    <source>
        <dbReference type="ARBA" id="ARBA00023002"/>
    </source>
</evidence>
<name>A0ABS1V700_9PROT</name>
<keyword evidence="1" id="KW-0560">Oxidoreductase</keyword>
<proteinExistence type="predicted"/>
<dbReference type="EMBL" id="JAEUXJ010000008">
    <property type="protein sequence ID" value="MBL6457453.1"/>
    <property type="molecule type" value="Genomic_DNA"/>
</dbReference>
<gene>
    <name evidence="4" type="ORF">JMJ55_19145</name>
</gene>
<evidence type="ECO:0000313" key="4">
    <source>
        <dbReference type="EMBL" id="MBL6457453.1"/>
    </source>
</evidence>
<dbReference type="Gene3D" id="3.20.20.30">
    <property type="entry name" value="Luciferase-like domain"/>
    <property type="match status" value="1"/>
</dbReference>
<dbReference type="PANTHER" id="PTHR30137">
    <property type="entry name" value="LUCIFERASE-LIKE MONOOXYGENASE"/>
    <property type="match status" value="1"/>
</dbReference>
<accession>A0ABS1V700</accession>
<dbReference type="Pfam" id="PF00296">
    <property type="entry name" value="Bac_luciferase"/>
    <property type="match status" value="1"/>
</dbReference>
<sequence>MKFGIFYELQLPKPWGPTSERDLYRNALAQLELADRLGYDYAWEVEHHFLEEYSHSPAPEVFLGAASQRTSRIRLGHGIIQLTTNHPARVAERVATLDLLSDGRVEFGIGEGASITELAPFDRTMAEKRAIWEDAVRCIIPMMREEGFEYDGPHFQFPLRNVLPKPLQRPHPPLWVACSQLETIEMAGRRGMGALGFQFLSADAARAWVSAYYNSYVKRLDKLADYTTNPNIALVSYFMCAETDEEARRRADGVTFFQFALRYYSAAQGRERAKPGTVSLWAEYEAWKRANPEAVARALSGGLIGSPETLRRKLRKFEASNIDQIILLNQAGKNSHADICESLDLFAREVMPEFHSRESEHQDWKRRVLAGEITLEEIDTTPFRDRFGPNAVQAAPAAGAGE</sequence>
<dbReference type="Proteomes" id="UP000606490">
    <property type="component" value="Unassembled WGS sequence"/>
</dbReference>
<dbReference type="InterPro" id="IPR050766">
    <property type="entry name" value="Bact_Lucif_Oxidored"/>
</dbReference>